<dbReference type="GO" id="GO:0005975">
    <property type="term" value="P:carbohydrate metabolic process"/>
    <property type="evidence" value="ECO:0007669"/>
    <property type="project" value="InterPro"/>
</dbReference>
<dbReference type="EMBL" id="CP021886">
    <property type="protein sequence ID" value="AWI35091.1"/>
    <property type="molecule type" value="Genomic_DNA"/>
</dbReference>
<dbReference type="KEGG" id="had:CDV25_06035"/>
<dbReference type="AlphaFoldDB" id="A0A2U8FFM2"/>
<evidence type="ECO:0008006" key="3">
    <source>
        <dbReference type="Google" id="ProtNLM"/>
    </source>
</evidence>
<gene>
    <name evidence="1" type="ORF">CDV25_06035</name>
</gene>
<accession>A0A2U8FFM2</accession>
<evidence type="ECO:0000313" key="2">
    <source>
        <dbReference type="Proteomes" id="UP000244890"/>
    </source>
</evidence>
<proteinExistence type="predicted"/>
<sequence length="212" mass="24281">MRQYHKVMQLPFKVTPSIFPKGKISPNTPNIAKIAPFYMIHLPLEALNFHQKGHHLLLSTDTKETIEGRIKALKKDFPNLTYVNNHIGSKFTQNERAMKFLLEALNQEGITFVDSRTIPSVTRKYYQYHPKESFNTCQNIPFLERDIFLDNELDVEKITANLMKAVKIAKTKGYAIAIGHPHKETLLALQNASSYLKESGVDLVYINELIVP</sequence>
<dbReference type="SUPFAM" id="SSF88713">
    <property type="entry name" value="Glycoside hydrolase/deacetylase"/>
    <property type="match status" value="1"/>
</dbReference>
<dbReference type="PANTHER" id="PTHR30105:SF2">
    <property type="entry name" value="DIVERGENT POLYSACCHARIDE DEACETYLASE SUPERFAMILY"/>
    <property type="match status" value="1"/>
</dbReference>
<dbReference type="PANTHER" id="PTHR30105">
    <property type="entry name" value="UNCHARACTERIZED YIBQ-RELATED"/>
    <property type="match status" value="1"/>
</dbReference>
<dbReference type="Pfam" id="PF04748">
    <property type="entry name" value="Polysacc_deac_2"/>
    <property type="match status" value="1"/>
</dbReference>
<evidence type="ECO:0000313" key="1">
    <source>
        <dbReference type="EMBL" id="AWI35091.1"/>
    </source>
</evidence>
<reference evidence="1 2" key="1">
    <citation type="submission" date="2017-06" db="EMBL/GenBank/DDBJ databases">
        <title>Complete genome of Helicobacter apodemus.</title>
        <authorList>
            <person name="Cho S."/>
        </authorList>
    </citation>
    <scope>NUCLEOTIDE SEQUENCE [LARGE SCALE GENOMIC DNA]</scope>
    <source>
        <strain evidence="2">SNUVETPUB-15-01</strain>
    </source>
</reference>
<dbReference type="InterPro" id="IPR006837">
    <property type="entry name" value="Divergent_DAC"/>
</dbReference>
<dbReference type="Proteomes" id="UP000244890">
    <property type="component" value="Chromosome"/>
</dbReference>
<dbReference type="CDD" id="cd10936">
    <property type="entry name" value="CE4_DAC2"/>
    <property type="match status" value="1"/>
</dbReference>
<name>A0A2U8FFM2_9HELI</name>
<dbReference type="InterPro" id="IPR011330">
    <property type="entry name" value="Glyco_hydro/deAcase_b/a-brl"/>
</dbReference>
<organism evidence="1 2">
    <name type="scientific">Helicobacter apodemus</name>
    <dbReference type="NCBI Taxonomy" id="135569"/>
    <lineage>
        <taxon>Bacteria</taxon>
        <taxon>Pseudomonadati</taxon>
        <taxon>Campylobacterota</taxon>
        <taxon>Epsilonproteobacteria</taxon>
        <taxon>Campylobacterales</taxon>
        <taxon>Helicobacteraceae</taxon>
        <taxon>Helicobacter</taxon>
    </lineage>
</organism>
<protein>
    <recommendedName>
        <fullName evidence="3">Divergent polysaccharide deacetylase family protein</fullName>
    </recommendedName>
</protein>
<dbReference type="Gene3D" id="3.20.20.370">
    <property type="entry name" value="Glycoside hydrolase/deacetylase"/>
    <property type="match status" value="1"/>
</dbReference>
<dbReference type="OrthoDB" id="9784811at2"/>